<dbReference type="AlphaFoldDB" id="A0A6H1TXB4"/>
<protein>
    <submittedName>
        <fullName evidence="1">Uncharacterized protein</fullName>
    </submittedName>
</protein>
<reference evidence="1 2" key="1">
    <citation type="submission" date="2020-04" db="EMBL/GenBank/DDBJ databases">
        <authorList>
            <person name="Basu S."/>
            <person name="Maruthanayagam V."/>
            <person name="Chakraborty S."/>
            <person name="Pramanik A."/>
            <person name="Mukherjee J."/>
            <person name="Brink B."/>
        </authorList>
    </citation>
    <scope>NUCLEOTIDE SEQUENCE [LARGE SCALE GENOMIC DNA]</scope>
    <source>
        <strain evidence="1 2">AP17</strain>
    </source>
</reference>
<dbReference type="Proteomes" id="UP000500857">
    <property type="component" value="Chromosome"/>
</dbReference>
<name>A0A6H1TXB4_9CYAN</name>
<dbReference type="KEGG" id="oxy:HCG48_12155"/>
<evidence type="ECO:0000313" key="1">
    <source>
        <dbReference type="EMBL" id="QIZ71242.1"/>
    </source>
</evidence>
<gene>
    <name evidence="1" type="ORF">HCG48_12155</name>
</gene>
<keyword evidence="2" id="KW-1185">Reference proteome</keyword>
<dbReference type="EMBL" id="CP051167">
    <property type="protein sequence ID" value="QIZ71242.1"/>
    <property type="molecule type" value="Genomic_DNA"/>
</dbReference>
<proteinExistence type="predicted"/>
<accession>A0A6H1TXB4</accession>
<dbReference type="RefSeq" id="WP_168569396.1">
    <property type="nucleotide sequence ID" value="NZ_CP051167.1"/>
</dbReference>
<sequence length="529" mass="57955">MSEAQTPLNWTDSRPDLAAIGQAILKLDPRANETLPTGASSVPDIVVERMHGLTDWVAQVRSPARGWPSDVPPTPENLAPYALEEAYDVLEALKTAPFVRPEPSLTVDRRDGSRTPPTIAPGPIALHDLLSRLLWLVLGSAEPLLAWLGGVRARLAADPRREAVGTAQVVVGLEVRTEAGACYFDLTGDRPFASQTTPCTLSDLSATLYSEGMGGGYRPFAVGDLLDRLRRAIVSHAPELAPWFEPTSVELFAPGGRWHSGQVRLYLQVEFISHDPAAENDERPSLLHELAIAPVSPEQIDTHRPLRQATLQQFAPLLRQLAQNATTDGNSFDPSPDSPLCQVVAIASQLADCSENQLPGAFSVSKGQPISLDDFVRRLFWQCLAGAYEIMQLLAGVQGRVLQPERSWQGGTLRLVGLLRIEVPSSSWELDLATGEAVGNTVRTGSGHENRVAPKSVICAPECDWCRQPILTEVLLSRAIARLRARSLQMTVLERALFALVRCPVYLHRTDRRRESSSLELRFVLEFLP</sequence>
<evidence type="ECO:0000313" key="2">
    <source>
        <dbReference type="Proteomes" id="UP000500857"/>
    </source>
</evidence>
<organism evidence="1 2">
    <name type="scientific">Oxynema aestuarii AP17</name>
    <dbReference type="NCBI Taxonomy" id="2064643"/>
    <lineage>
        <taxon>Bacteria</taxon>
        <taxon>Bacillati</taxon>
        <taxon>Cyanobacteriota</taxon>
        <taxon>Cyanophyceae</taxon>
        <taxon>Oscillatoriophycideae</taxon>
        <taxon>Oscillatoriales</taxon>
        <taxon>Oscillatoriaceae</taxon>
        <taxon>Oxynema</taxon>
        <taxon>Oxynema aestuarii</taxon>
    </lineage>
</organism>